<protein>
    <submittedName>
        <fullName evidence="2">CRISPR-associated protein</fullName>
    </submittedName>
</protein>
<dbReference type="Pfam" id="PF09651">
    <property type="entry name" value="Cas_APE2256"/>
    <property type="match status" value="1"/>
</dbReference>
<dbReference type="NCBIfam" id="TIGR02619">
    <property type="entry name" value="putative CRISPR-associated protein, APE2256 family"/>
    <property type="match status" value="1"/>
</dbReference>
<keyword evidence="3" id="KW-1185">Reference proteome</keyword>
<comment type="caution">
    <text evidence="2">The sequence shown here is derived from an EMBL/GenBank/DDBJ whole genome shotgun (WGS) entry which is preliminary data.</text>
</comment>
<dbReference type="Gene3D" id="1.10.196.30">
    <property type="match status" value="1"/>
</dbReference>
<reference evidence="2 3" key="1">
    <citation type="submission" date="2020-10" db="EMBL/GenBank/DDBJ databases">
        <authorList>
            <person name="Castelo-Branco R."/>
            <person name="Eusebio N."/>
            <person name="Adriana R."/>
            <person name="Vieira A."/>
            <person name="Brugerolle De Fraissinette N."/>
            <person name="Rezende De Castro R."/>
            <person name="Schneider M.P."/>
            <person name="Vasconcelos V."/>
            <person name="Leao P.N."/>
        </authorList>
    </citation>
    <scope>NUCLEOTIDE SEQUENCE [LARGE SCALE GENOMIC DNA]</scope>
    <source>
        <strain evidence="2 3">LEGE 03274</strain>
    </source>
</reference>
<accession>A0ABR9V401</accession>
<evidence type="ECO:0000259" key="1">
    <source>
        <dbReference type="Pfam" id="PF09651"/>
    </source>
</evidence>
<dbReference type="CDD" id="cd09742">
    <property type="entry name" value="Csm6_III-A"/>
    <property type="match status" value="1"/>
</dbReference>
<dbReference type="Gene3D" id="3.40.50.10770">
    <property type="entry name" value="Hypothetical protein VC1899 like domain (Restriction endonuclease-like)"/>
    <property type="match status" value="1"/>
</dbReference>
<sequence length="376" mass="43257">MSKVIVSTCGTSLLTNTPNSDLRQLLMKTANYQESDFNKEEKSIVDEHISSIENQFNDLSIIDVKKKSAELNGILTYYEDQIPSSSGTPDIHFILVSDTYQGRKVGEILANWLMNNQLMAQVIKIADLATNNRDNFRLAMSELINWCNDTLMGYRDTGYEIIFNLTGGFKSVQGFLQSVGMFYADKCVYIFQFSSQLLTIPRLPIKLDTEEIIGNNLTVFRKLDVGFTVKKSECNNIPETLLFYLENEDEVTLSEWGQLIWLQSKNSYYKDELLPPLSEKLVYSDEFKKNMVAFQHRPDRIIQVNQRCDQLSRFLESPDNDKYNPPSLDYKPITKSPFPDSDHECDAWNDQDAQRLFGHRLGNGRYQVDRIAKGLH</sequence>
<dbReference type="RefSeq" id="WP_193800779.1">
    <property type="nucleotide sequence ID" value="NZ_JADEWC010000014.1"/>
</dbReference>
<dbReference type="InterPro" id="IPR013442">
    <property type="entry name" value="SSO1393-like"/>
</dbReference>
<proteinExistence type="predicted"/>
<dbReference type="Proteomes" id="UP000654604">
    <property type="component" value="Unassembled WGS sequence"/>
</dbReference>
<dbReference type="EMBL" id="JADEWC010000014">
    <property type="protein sequence ID" value="MBE9222626.1"/>
    <property type="molecule type" value="Genomic_DNA"/>
</dbReference>
<evidence type="ECO:0000313" key="3">
    <source>
        <dbReference type="Proteomes" id="UP000654604"/>
    </source>
</evidence>
<evidence type="ECO:0000313" key="2">
    <source>
        <dbReference type="EMBL" id="MBE9222626.1"/>
    </source>
</evidence>
<gene>
    <name evidence="2" type="ORF">IQ215_07935</name>
</gene>
<organism evidence="2 3">
    <name type="scientific">Cyanobacterium stanieri LEGE 03274</name>
    <dbReference type="NCBI Taxonomy" id="1828756"/>
    <lineage>
        <taxon>Bacteria</taxon>
        <taxon>Bacillati</taxon>
        <taxon>Cyanobacteriota</taxon>
        <taxon>Cyanophyceae</taxon>
        <taxon>Oscillatoriophycideae</taxon>
        <taxon>Chroococcales</taxon>
        <taxon>Geminocystaceae</taxon>
        <taxon>Cyanobacterium</taxon>
    </lineage>
</organism>
<name>A0ABR9V401_9CHRO</name>
<feature type="domain" description="CRISPR system ring nuclease SSO1393-like" evidence="1">
    <location>
        <begin position="66"/>
        <end position="203"/>
    </location>
</feature>